<dbReference type="InParanoid" id="A7SS03"/>
<protein>
    <submittedName>
        <fullName evidence="2">Uncharacterized protein</fullName>
    </submittedName>
</protein>
<evidence type="ECO:0000256" key="1">
    <source>
        <dbReference type="SAM" id="MobiDB-lite"/>
    </source>
</evidence>
<dbReference type="eggNOG" id="ENOG502SHBM">
    <property type="taxonomic scope" value="Eukaryota"/>
</dbReference>
<reference evidence="2 3" key="1">
    <citation type="journal article" date="2007" name="Science">
        <title>Sea anemone genome reveals ancestral eumetazoan gene repertoire and genomic organization.</title>
        <authorList>
            <person name="Putnam N.H."/>
            <person name="Srivastava M."/>
            <person name="Hellsten U."/>
            <person name="Dirks B."/>
            <person name="Chapman J."/>
            <person name="Salamov A."/>
            <person name="Terry A."/>
            <person name="Shapiro H."/>
            <person name="Lindquist E."/>
            <person name="Kapitonov V.V."/>
            <person name="Jurka J."/>
            <person name="Genikhovich G."/>
            <person name="Grigoriev I.V."/>
            <person name="Lucas S.M."/>
            <person name="Steele R.E."/>
            <person name="Finnerty J.R."/>
            <person name="Technau U."/>
            <person name="Martindale M.Q."/>
            <person name="Rokhsar D.S."/>
        </authorList>
    </citation>
    <scope>NUCLEOTIDE SEQUENCE [LARGE SCALE GENOMIC DNA]</scope>
    <source>
        <strain evidence="3">CH2 X CH6</strain>
    </source>
</reference>
<feature type="region of interest" description="Disordered" evidence="1">
    <location>
        <begin position="429"/>
        <end position="459"/>
    </location>
</feature>
<dbReference type="HOGENOM" id="CLU_596284_0_0_1"/>
<proteinExistence type="predicted"/>
<organism evidence="2 3">
    <name type="scientific">Nematostella vectensis</name>
    <name type="common">Starlet sea anemone</name>
    <dbReference type="NCBI Taxonomy" id="45351"/>
    <lineage>
        <taxon>Eukaryota</taxon>
        <taxon>Metazoa</taxon>
        <taxon>Cnidaria</taxon>
        <taxon>Anthozoa</taxon>
        <taxon>Hexacorallia</taxon>
        <taxon>Actiniaria</taxon>
        <taxon>Edwardsiidae</taxon>
        <taxon>Nematostella</taxon>
    </lineage>
</organism>
<dbReference type="PANTHER" id="PTHR47331:SF5">
    <property type="entry name" value="RIBONUCLEASE H"/>
    <property type="match status" value="1"/>
</dbReference>
<feature type="compositionally biased region" description="Polar residues" evidence="1">
    <location>
        <begin position="1"/>
        <end position="11"/>
    </location>
</feature>
<evidence type="ECO:0000313" key="2">
    <source>
        <dbReference type="EMBL" id="EDO33528.1"/>
    </source>
</evidence>
<dbReference type="Proteomes" id="UP000001593">
    <property type="component" value="Unassembled WGS sequence"/>
</dbReference>
<gene>
    <name evidence="2" type="ORF">NEMVEDRAFT_v1g216537</name>
</gene>
<dbReference type="OMA" id="FHAERMN"/>
<feature type="compositionally biased region" description="Basic residues" evidence="1">
    <location>
        <begin position="440"/>
        <end position="452"/>
    </location>
</feature>
<feature type="region of interest" description="Disordered" evidence="1">
    <location>
        <begin position="1"/>
        <end position="30"/>
    </location>
</feature>
<accession>A7SS03</accession>
<dbReference type="PhylomeDB" id="A7SS03"/>
<sequence length="459" mass="51904">MSQNQNVQSSDPSRHYNGIPNQNVTQSYQPPLQTDSVNQIAEALAKVTQLQRLPQAKPDIFTGGGPHTKFFIWETAFNALIDTAPVSAQQKLLLYQHLGGKAKLVVEQLQYMVGADPDTAYREARNKLRNRFGRPDIIATECETKLTNWPKIAPNDGKGLREFSDFLYQVHVASAHMSALKIYEFPSKIQSLVEKLPGWFATKWSIKVQALQQERGYSAFPSFSDLVTEVCFHAERMNIPQLTPTKHSSTPSPIQTHRKPQERIHDVLLTKTEAQKKEAFWLNTQKKRSARKHFRKDCEETPPRFEACNKNHLTLLHEDRSTPAKPAPPSPPEASATCTQFCGGEGTDVFITDSLSRLLGITAPELDLKVNTIVGFNTIRTKKITGLRIQDIENEHAHIRIPYAYTREYIPAAQSDIDSPEVAKQWTHLAPNRRPDRIQTGHRNRTTHRSKRPGGLPTN</sequence>
<dbReference type="EMBL" id="DS469769">
    <property type="protein sequence ID" value="EDO33528.1"/>
    <property type="molecule type" value="Genomic_DNA"/>
</dbReference>
<feature type="compositionally biased region" description="Polar residues" evidence="1">
    <location>
        <begin position="19"/>
        <end position="30"/>
    </location>
</feature>
<dbReference type="AlphaFoldDB" id="A7SS03"/>
<keyword evidence="3" id="KW-1185">Reference proteome</keyword>
<dbReference type="PANTHER" id="PTHR47331">
    <property type="entry name" value="PHD-TYPE DOMAIN-CONTAINING PROTEIN"/>
    <property type="match status" value="1"/>
</dbReference>
<evidence type="ECO:0000313" key="3">
    <source>
        <dbReference type="Proteomes" id="UP000001593"/>
    </source>
</evidence>
<name>A7SS03_NEMVE</name>